<dbReference type="STRING" id="272630.MexAM1_META1p3787"/>
<dbReference type="Proteomes" id="UP000009081">
    <property type="component" value="Chromosome"/>
</dbReference>
<accession>C5AZV7</accession>
<dbReference type="AlphaFoldDB" id="C5AZV7"/>
<evidence type="ECO:0000256" key="1">
    <source>
        <dbReference type="ARBA" id="ARBA00022679"/>
    </source>
</evidence>
<dbReference type="GO" id="GO:0005829">
    <property type="term" value="C:cytosol"/>
    <property type="evidence" value="ECO:0007669"/>
    <property type="project" value="TreeGrafter"/>
</dbReference>
<keyword evidence="2" id="KW-0418">Kinase</keyword>
<keyword evidence="6" id="KW-1185">Reference proteome</keyword>
<feature type="compositionally biased region" description="Polar residues" evidence="4">
    <location>
        <begin position="105"/>
        <end position="122"/>
    </location>
</feature>
<dbReference type="PANTHER" id="PTHR47690:SF1">
    <property type="entry name" value="GLUCOKINASE"/>
    <property type="match status" value="1"/>
</dbReference>
<organism evidence="5 6">
    <name type="scientific">Methylorubrum extorquens (strain ATCC 14718 / DSM 1338 / JCM 2805 / NCIMB 9133 / AM1)</name>
    <name type="common">Methylobacterium extorquens</name>
    <dbReference type="NCBI Taxonomy" id="272630"/>
    <lineage>
        <taxon>Bacteria</taxon>
        <taxon>Pseudomonadati</taxon>
        <taxon>Pseudomonadota</taxon>
        <taxon>Alphaproteobacteria</taxon>
        <taxon>Hyphomicrobiales</taxon>
        <taxon>Methylobacteriaceae</taxon>
        <taxon>Methylorubrum</taxon>
    </lineage>
</organism>
<sequence length="122" mass="13050">MPPPYPVLLADIGGTYARFAVLTSTGARPAPIWKVPTASFRTPLDALQVYLDEPRTPRPRSTCLAVAGRVAGGVTRLTNAPWRFDLDGIGVALGLEAVRLVNDRSPGSSASSKRTTQPTWYG</sequence>
<gene>
    <name evidence="5" type="ordered locus">MexAM1_META1p3787</name>
</gene>
<evidence type="ECO:0000256" key="3">
    <source>
        <dbReference type="RuleBase" id="RU004046"/>
    </source>
</evidence>
<dbReference type="RefSeq" id="WP_012753371.1">
    <property type="nucleotide sequence ID" value="NC_012808.1"/>
</dbReference>
<dbReference type="InterPro" id="IPR003836">
    <property type="entry name" value="Glucokinase"/>
</dbReference>
<keyword evidence="1 5" id="KW-0808">Transferase</keyword>
<dbReference type="GO" id="GO:0004340">
    <property type="term" value="F:glucokinase activity"/>
    <property type="evidence" value="ECO:0007669"/>
    <property type="project" value="UniProtKB-EC"/>
</dbReference>
<dbReference type="EMBL" id="CP001510">
    <property type="protein sequence ID" value="ACS41481.1"/>
    <property type="molecule type" value="Genomic_DNA"/>
</dbReference>
<reference evidence="5 6" key="1">
    <citation type="journal article" date="2009" name="PLoS ONE">
        <title>Methylobacterium genome sequences: a reference blueprint to investigate microbial metabolism of C1 compounds from natural and industrial sources.</title>
        <authorList>
            <person name="Vuilleumier S."/>
            <person name="Chistoserdova L."/>
            <person name="Lee M.-C."/>
            <person name="Bringel F."/>
            <person name="Lajus A."/>
            <person name="Zhou Y."/>
            <person name="Gourion B."/>
            <person name="Barbe V."/>
            <person name="Chang J."/>
            <person name="Cruveiller S."/>
            <person name="Dossat C."/>
            <person name="Gillett W."/>
            <person name="Gruffaz C."/>
            <person name="Haugen E."/>
            <person name="Hourcade E."/>
            <person name="Levy R."/>
            <person name="Mangenot S."/>
            <person name="Muller E."/>
            <person name="Nadalig T."/>
            <person name="Pagni M."/>
            <person name="Penny C."/>
            <person name="Peyraud R."/>
            <person name="Robinson D.G."/>
            <person name="Roche D."/>
            <person name="Rouy Z."/>
            <person name="Saenampechek C."/>
            <person name="Salvignol G."/>
            <person name="Vallenet D."/>
            <person name="Wu Z."/>
            <person name="Marx C.J."/>
            <person name="Vorholt J.A."/>
            <person name="Olson M.V."/>
            <person name="Kaul R."/>
            <person name="Weissenbach J."/>
            <person name="Medigue C."/>
            <person name="Lidstrom M.E."/>
        </authorList>
    </citation>
    <scope>NUCLEOTIDE SEQUENCE [LARGE SCALE GENOMIC DNA]</scope>
    <source>
        <strain evidence="6">ATCC 14718 / DSM 1338 / JCM 2805 / NCIMB 9133 / AM1</strain>
    </source>
</reference>
<comment type="similarity">
    <text evidence="3">Belongs to the bacterial glucokinase family.</text>
</comment>
<dbReference type="InterPro" id="IPR043129">
    <property type="entry name" value="ATPase_NBD"/>
</dbReference>
<dbReference type="GO" id="GO:0006096">
    <property type="term" value="P:glycolytic process"/>
    <property type="evidence" value="ECO:0007669"/>
    <property type="project" value="InterPro"/>
</dbReference>
<dbReference type="InterPro" id="IPR050201">
    <property type="entry name" value="Bacterial_glucokinase"/>
</dbReference>
<feature type="region of interest" description="Disordered" evidence="4">
    <location>
        <begin position="103"/>
        <end position="122"/>
    </location>
</feature>
<dbReference type="PANTHER" id="PTHR47690">
    <property type="entry name" value="GLUCOKINASE"/>
    <property type="match status" value="1"/>
</dbReference>
<dbReference type="GeneID" id="80803945"/>
<dbReference type="HOGENOM" id="CLU_139716_0_0_5"/>
<dbReference type="GO" id="GO:0005536">
    <property type="term" value="F:D-glucose binding"/>
    <property type="evidence" value="ECO:0007669"/>
    <property type="project" value="InterPro"/>
</dbReference>
<name>C5AZV7_METEA</name>
<dbReference type="KEGG" id="mea:Mex_1p3787"/>
<dbReference type="GO" id="GO:0005524">
    <property type="term" value="F:ATP binding"/>
    <property type="evidence" value="ECO:0007669"/>
    <property type="project" value="InterPro"/>
</dbReference>
<dbReference type="Gene3D" id="3.30.420.40">
    <property type="match status" value="1"/>
</dbReference>
<dbReference type="Pfam" id="PF02685">
    <property type="entry name" value="Glucokinase"/>
    <property type="match status" value="1"/>
</dbReference>
<dbReference type="eggNOG" id="COG0837">
    <property type="taxonomic scope" value="Bacteria"/>
</dbReference>
<evidence type="ECO:0000256" key="2">
    <source>
        <dbReference type="ARBA" id="ARBA00022777"/>
    </source>
</evidence>
<evidence type="ECO:0000313" key="6">
    <source>
        <dbReference type="Proteomes" id="UP000009081"/>
    </source>
</evidence>
<dbReference type="SUPFAM" id="SSF53067">
    <property type="entry name" value="Actin-like ATPase domain"/>
    <property type="match status" value="1"/>
</dbReference>
<dbReference type="EC" id="2.7.1.2" evidence="5"/>
<protein>
    <submittedName>
        <fullName evidence="5">Glucokinase (Glucose kinase)</fullName>
        <ecNumber evidence="5">2.7.1.2</ecNumber>
    </submittedName>
</protein>
<proteinExistence type="inferred from homology"/>
<evidence type="ECO:0000256" key="4">
    <source>
        <dbReference type="SAM" id="MobiDB-lite"/>
    </source>
</evidence>
<evidence type="ECO:0000313" key="5">
    <source>
        <dbReference type="EMBL" id="ACS41481.1"/>
    </source>
</evidence>